<reference evidence="1 2" key="1">
    <citation type="submission" date="2024-09" db="EMBL/GenBank/DDBJ databases">
        <authorList>
            <person name="Sun Q."/>
            <person name="Mori K."/>
        </authorList>
    </citation>
    <scope>NUCLEOTIDE SEQUENCE [LARGE SCALE GENOMIC DNA]</scope>
    <source>
        <strain evidence="1 2">JCM 12520</strain>
    </source>
</reference>
<evidence type="ECO:0000313" key="1">
    <source>
        <dbReference type="EMBL" id="MFB9750168.1"/>
    </source>
</evidence>
<accession>A0ABV5VPG6</accession>
<organism evidence="1 2">
    <name type="scientific">Paenibacillus hodogayensis</name>
    <dbReference type="NCBI Taxonomy" id="279208"/>
    <lineage>
        <taxon>Bacteria</taxon>
        <taxon>Bacillati</taxon>
        <taxon>Bacillota</taxon>
        <taxon>Bacilli</taxon>
        <taxon>Bacillales</taxon>
        <taxon>Paenibacillaceae</taxon>
        <taxon>Paenibacillus</taxon>
    </lineage>
</organism>
<comment type="caution">
    <text evidence="1">The sequence shown here is derived from an EMBL/GenBank/DDBJ whole genome shotgun (WGS) entry which is preliminary data.</text>
</comment>
<dbReference type="RefSeq" id="WP_344916775.1">
    <property type="nucleotide sequence ID" value="NZ_BAAAYO010000021.1"/>
</dbReference>
<proteinExistence type="predicted"/>
<dbReference type="Gene3D" id="2.115.10.20">
    <property type="entry name" value="Glycosyl hydrolase domain, family 43"/>
    <property type="match status" value="1"/>
</dbReference>
<dbReference type="Proteomes" id="UP001589619">
    <property type="component" value="Unassembled WGS sequence"/>
</dbReference>
<name>A0ABV5VPG6_9BACL</name>
<sequence length="196" mass="22921">MTSYFEGDPLRLGEGPQLLLDDSLIEDRWKLNRVLHRPTNFVKNPILCRDKPWEGDMAFSPWVIWDDDLRLFRMWYECFSLSHYWKRGNDPIYWMCYAESEDGIHWIKPLLDVCPFPGYEKTNVVYCGTHRNRVQGVQIIKNGKTSDPGKNYMMVCLEGVPRNGSMSTRFAWRIPRTVCRGSYRTGSRSSITIAIA</sequence>
<keyword evidence="2" id="KW-1185">Reference proteome</keyword>
<evidence type="ECO:0000313" key="2">
    <source>
        <dbReference type="Proteomes" id="UP001589619"/>
    </source>
</evidence>
<dbReference type="EMBL" id="JBHMAG010000002">
    <property type="protein sequence ID" value="MFB9750168.1"/>
    <property type="molecule type" value="Genomic_DNA"/>
</dbReference>
<dbReference type="InterPro" id="IPR023296">
    <property type="entry name" value="Glyco_hydro_beta-prop_sf"/>
</dbReference>
<protein>
    <submittedName>
        <fullName evidence="1">Uncharacterized protein</fullName>
    </submittedName>
</protein>
<dbReference type="SUPFAM" id="SSF75005">
    <property type="entry name" value="Arabinanase/levansucrase/invertase"/>
    <property type="match status" value="1"/>
</dbReference>
<gene>
    <name evidence="1" type="ORF">ACFFNY_01160</name>
</gene>